<dbReference type="OrthoDB" id="664757at2"/>
<evidence type="ECO:0000259" key="1">
    <source>
        <dbReference type="Pfam" id="PF00156"/>
    </source>
</evidence>
<dbReference type="InterPro" id="IPR000836">
    <property type="entry name" value="PRTase_dom"/>
</dbReference>
<name>A0A2S7WKL6_9FLAO</name>
<dbReference type="InterPro" id="IPR050137">
    <property type="entry name" value="PyrR_bifunctional"/>
</dbReference>
<dbReference type="PANTHER" id="PTHR11608:SF0">
    <property type="entry name" value="BIFUNCTIONAL PROTEIN PYRR"/>
    <property type="match status" value="1"/>
</dbReference>
<dbReference type="RefSeq" id="WP_105014729.1">
    <property type="nucleotide sequence ID" value="NZ_MSCN01000001.1"/>
</dbReference>
<dbReference type="CDD" id="cd06223">
    <property type="entry name" value="PRTases_typeI"/>
    <property type="match status" value="1"/>
</dbReference>
<evidence type="ECO:0000313" key="3">
    <source>
        <dbReference type="Proteomes" id="UP000238882"/>
    </source>
</evidence>
<dbReference type="Pfam" id="PF00156">
    <property type="entry name" value="Pribosyltran"/>
    <property type="match status" value="1"/>
</dbReference>
<keyword evidence="2" id="KW-0328">Glycosyltransferase</keyword>
<dbReference type="Proteomes" id="UP000238882">
    <property type="component" value="Unassembled WGS sequence"/>
</dbReference>
<dbReference type="PANTHER" id="PTHR11608">
    <property type="entry name" value="BIFUNCTIONAL PROTEIN PYRR"/>
    <property type="match status" value="1"/>
</dbReference>
<dbReference type="Gene3D" id="3.40.50.2020">
    <property type="match status" value="1"/>
</dbReference>
<evidence type="ECO:0000313" key="2">
    <source>
        <dbReference type="EMBL" id="PQJ78148.1"/>
    </source>
</evidence>
<proteinExistence type="predicted"/>
<sequence length="167" mass="18758">MTTENNVILNTVQIHQKIKRIAYQIYESNSNESEVIIAGIVGNGFILAQKIAKTLKEISNLKITLCEVIINKKKPLEPITTSININDYKNKSLVLVDDVLNSGTTLMYGVKHFLDVPLNKFKTAVLVNRNHKKYPIKADFKGVSLSTSIKEHVQVDFLENKGSAYLL</sequence>
<dbReference type="GO" id="GO:0016757">
    <property type="term" value="F:glycosyltransferase activity"/>
    <property type="evidence" value="ECO:0007669"/>
    <property type="project" value="UniProtKB-KW"/>
</dbReference>
<accession>A0A2S7WKL6</accession>
<keyword evidence="3" id="KW-1185">Reference proteome</keyword>
<dbReference type="SUPFAM" id="SSF53271">
    <property type="entry name" value="PRTase-like"/>
    <property type="match status" value="1"/>
</dbReference>
<dbReference type="InterPro" id="IPR029057">
    <property type="entry name" value="PRTase-like"/>
</dbReference>
<comment type="caution">
    <text evidence="2">The sequence shown here is derived from an EMBL/GenBank/DDBJ whole genome shotgun (WGS) entry which is preliminary data.</text>
</comment>
<gene>
    <name evidence="2" type="ORF">BTO18_02610</name>
</gene>
<reference evidence="2 3" key="1">
    <citation type="submission" date="2016-12" db="EMBL/GenBank/DDBJ databases">
        <title>Trade-off between light-utilization and light-protection in marine flavobacteria.</title>
        <authorList>
            <person name="Kumagai Y."/>
            <person name="Yoshizawa S."/>
            <person name="Kogure K."/>
            <person name="Iwasaki W."/>
        </authorList>
    </citation>
    <scope>NUCLEOTIDE SEQUENCE [LARGE SCALE GENOMIC DNA]</scope>
    <source>
        <strain evidence="2 3">NBRC 108759</strain>
    </source>
</reference>
<organism evidence="2 3">
    <name type="scientific">Polaribacter porphyrae</name>
    <dbReference type="NCBI Taxonomy" id="1137780"/>
    <lineage>
        <taxon>Bacteria</taxon>
        <taxon>Pseudomonadati</taxon>
        <taxon>Bacteroidota</taxon>
        <taxon>Flavobacteriia</taxon>
        <taxon>Flavobacteriales</taxon>
        <taxon>Flavobacteriaceae</taxon>
    </lineage>
</organism>
<protein>
    <submittedName>
        <fullName evidence="2">Phosphoribosyltransferase</fullName>
    </submittedName>
</protein>
<feature type="domain" description="Phosphoribosyltransferase" evidence="1">
    <location>
        <begin position="9"/>
        <end position="157"/>
    </location>
</feature>
<dbReference type="AlphaFoldDB" id="A0A2S7WKL6"/>
<dbReference type="EMBL" id="MSCN01000001">
    <property type="protein sequence ID" value="PQJ78148.1"/>
    <property type="molecule type" value="Genomic_DNA"/>
</dbReference>
<keyword evidence="2" id="KW-0808">Transferase</keyword>